<feature type="compositionally biased region" description="Low complexity" evidence="1">
    <location>
        <begin position="113"/>
        <end position="153"/>
    </location>
</feature>
<dbReference type="PATRIC" id="fig|1886670.3.peg.1995"/>
<evidence type="ECO:0000313" key="5">
    <source>
        <dbReference type="Proteomes" id="UP000094578"/>
    </source>
</evidence>
<dbReference type="GO" id="GO:0042972">
    <property type="term" value="F:licheninase activity"/>
    <property type="evidence" value="ECO:0007669"/>
    <property type="project" value="UniProtKB-EC"/>
</dbReference>
<feature type="transmembrane region" description="Helical" evidence="2">
    <location>
        <begin position="20"/>
        <end position="41"/>
    </location>
</feature>
<protein>
    <submittedName>
        <fullName evidence="4">Licheninase</fullName>
        <ecNumber evidence="4">3.2.1.73</ecNumber>
    </submittedName>
</protein>
<dbReference type="Proteomes" id="UP000094578">
    <property type="component" value="Unassembled WGS sequence"/>
</dbReference>
<feature type="domain" description="Magnesium transporter MgtE intracellular" evidence="3">
    <location>
        <begin position="164"/>
        <end position="215"/>
    </location>
</feature>
<reference evidence="4 5" key="1">
    <citation type="submission" date="2016-08" db="EMBL/GenBank/DDBJ databases">
        <title>Genome sequencing of Paenibacillus sp. TI45-13ar, isolated from Korean traditional nuruk.</title>
        <authorList>
            <person name="Kim S.-J."/>
        </authorList>
    </citation>
    <scope>NUCLEOTIDE SEQUENCE [LARGE SCALE GENOMIC DNA]</scope>
    <source>
        <strain evidence="4 5">TI45-13ar</strain>
    </source>
</reference>
<keyword evidence="2" id="KW-1133">Transmembrane helix</keyword>
<proteinExistence type="predicted"/>
<dbReference type="Gene3D" id="1.10.220.30">
    <property type="match status" value="1"/>
</dbReference>
<comment type="caution">
    <text evidence="4">The sequence shown here is derived from an EMBL/GenBank/DDBJ whole genome shotgun (WGS) entry which is preliminary data.</text>
</comment>
<keyword evidence="2" id="KW-0472">Membrane</keyword>
<accession>A0A1E3L4C1</accession>
<sequence>MAKKSPEMEVEKESGGMGRFLFIATPILFTLVLVGVIVMLFNVDLRNSMFNTLDKIPIVKNWVPSADKGSSATASTTQSESDSATVDKLKKELAASKATQEEQAKEIETLKKNATTNTNGTSTTPATTGTTPATTGTTTGTTATGTTSTGTSTLNDYQKQVKNVAKIYSNMSSSKAAAILQNMTTPQQVEILNAMNATDQAGILQKMDAKVASVTSLALQNATTTVAPTPASSTTSSKLDDQALAQTFTSMPAASAADLLLQTAKGSQAKVLKVLNTMDDTTRAGILSAMSTKDPAATVKIINQLMAGN</sequence>
<feature type="region of interest" description="Disordered" evidence="1">
    <location>
        <begin position="66"/>
        <end position="88"/>
    </location>
</feature>
<evidence type="ECO:0000256" key="2">
    <source>
        <dbReference type="SAM" id="Phobius"/>
    </source>
</evidence>
<dbReference type="RefSeq" id="WP_083243446.1">
    <property type="nucleotide sequence ID" value="NZ_MDER01000035.1"/>
</dbReference>
<evidence type="ECO:0000313" key="4">
    <source>
        <dbReference type="EMBL" id="ODP28667.1"/>
    </source>
</evidence>
<name>A0A1E3L4C1_9BACL</name>
<feature type="region of interest" description="Disordered" evidence="1">
    <location>
        <begin position="108"/>
        <end position="153"/>
    </location>
</feature>
<dbReference type="AlphaFoldDB" id="A0A1E3L4C1"/>
<keyword evidence="5" id="KW-1185">Reference proteome</keyword>
<keyword evidence="4" id="KW-0378">Hydrolase</keyword>
<dbReference type="InterPro" id="IPR006668">
    <property type="entry name" value="Mg_transptr_MgtE_intracell_dom"/>
</dbReference>
<gene>
    <name evidence="4" type="ORF">PTI45_01962</name>
</gene>
<organism evidence="4 5">
    <name type="scientific">Paenibacillus nuruki</name>
    <dbReference type="NCBI Taxonomy" id="1886670"/>
    <lineage>
        <taxon>Bacteria</taxon>
        <taxon>Bacillati</taxon>
        <taxon>Bacillota</taxon>
        <taxon>Bacilli</taxon>
        <taxon>Bacillales</taxon>
        <taxon>Paenibacillaceae</taxon>
        <taxon>Paenibacillus</taxon>
    </lineage>
</organism>
<dbReference type="EC" id="3.2.1.73" evidence="4"/>
<evidence type="ECO:0000259" key="3">
    <source>
        <dbReference type="Pfam" id="PF03448"/>
    </source>
</evidence>
<dbReference type="STRING" id="1886670.PTI45_01962"/>
<feature type="compositionally biased region" description="Low complexity" evidence="1">
    <location>
        <begin position="70"/>
        <end position="84"/>
    </location>
</feature>
<dbReference type="EMBL" id="MDER01000035">
    <property type="protein sequence ID" value="ODP28667.1"/>
    <property type="molecule type" value="Genomic_DNA"/>
</dbReference>
<evidence type="ECO:0000256" key="1">
    <source>
        <dbReference type="SAM" id="MobiDB-lite"/>
    </source>
</evidence>
<dbReference type="Pfam" id="PF03448">
    <property type="entry name" value="MgtE_N"/>
    <property type="match status" value="1"/>
</dbReference>
<keyword evidence="4" id="KW-0326">Glycosidase</keyword>
<dbReference type="SUPFAM" id="SSF158791">
    <property type="entry name" value="MgtE N-terminal domain-like"/>
    <property type="match status" value="1"/>
</dbReference>
<keyword evidence="2" id="KW-0812">Transmembrane</keyword>